<reference evidence="1" key="1">
    <citation type="submission" date="2022-12" db="EMBL/GenBank/DDBJ databases">
        <title>Genome Sequence of Lasiodiplodia mahajangana.</title>
        <authorList>
            <person name="Buettner E."/>
        </authorList>
    </citation>
    <scope>NUCLEOTIDE SEQUENCE</scope>
    <source>
        <strain evidence="1">VT137</strain>
    </source>
</reference>
<evidence type="ECO:0000313" key="1">
    <source>
        <dbReference type="EMBL" id="KAJ8122801.1"/>
    </source>
</evidence>
<evidence type="ECO:0000313" key="2">
    <source>
        <dbReference type="Proteomes" id="UP001153332"/>
    </source>
</evidence>
<name>A0ACC2J5T5_9PEZI</name>
<dbReference type="Proteomes" id="UP001153332">
    <property type="component" value="Unassembled WGS sequence"/>
</dbReference>
<sequence length="301" mass="32788">MSGEGPFGPIVNGTMVVVFYEYRPSQTAGYAFVALFALATLAHIVYLFPLRAWSFIPLVLGGIAELFGYYGRAMSHDEPDKVGPWILQNLLILAAPPLISATLYMTLGRITSALGTGRYMPIGPGWLTALYVLIDIGTLGTQLAGSVLPASGDPTAIALSRKVVIGGLFGQLGALAIFILITWLVMHRIDKEPTRIILQDMTVRWKNHFRALMLVTLLIIVRSIVRAAEYLQGEGGTIMSNEAFIYVFDATLMWLKVKAGLETSNISTESLRIKPLVSIFVGDLFAFEETGGAALNTFKQV</sequence>
<keyword evidence="2" id="KW-1185">Reference proteome</keyword>
<comment type="caution">
    <text evidence="1">The sequence shown here is derived from an EMBL/GenBank/DDBJ whole genome shotgun (WGS) entry which is preliminary data.</text>
</comment>
<dbReference type="EMBL" id="JAPUUL010003475">
    <property type="protein sequence ID" value="KAJ8122801.1"/>
    <property type="molecule type" value="Genomic_DNA"/>
</dbReference>
<organism evidence="1 2">
    <name type="scientific">Lasiodiplodia mahajangana</name>
    <dbReference type="NCBI Taxonomy" id="1108764"/>
    <lineage>
        <taxon>Eukaryota</taxon>
        <taxon>Fungi</taxon>
        <taxon>Dikarya</taxon>
        <taxon>Ascomycota</taxon>
        <taxon>Pezizomycotina</taxon>
        <taxon>Dothideomycetes</taxon>
        <taxon>Dothideomycetes incertae sedis</taxon>
        <taxon>Botryosphaeriales</taxon>
        <taxon>Botryosphaeriaceae</taxon>
        <taxon>Lasiodiplodia</taxon>
    </lineage>
</organism>
<gene>
    <name evidence="1" type="ORF">O1611_g9750</name>
</gene>
<proteinExistence type="predicted"/>
<protein>
    <submittedName>
        <fullName evidence="1">Uncharacterized protein</fullName>
    </submittedName>
</protein>
<accession>A0ACC2J5T5</accession>